<name>A0A2A9MIH4_BESBE</name>
<feature type="compositionally biased region" description="Low complexity" evidence="1">
    <location>
        <begin position="217"/>
        <end position="231"/>
    </location>
</feature>
<feature type="region of interest" description="Disordered" evidence="1">
    <location>
        <begin position="212"/>
        <end position="262"/>
    </location>
</feature>
<gene>
    <name evidence="3" type="ORF">BESB_060790</name>
</gene>
<accession>A0A2A9MIH4</accession>
<feature type="transmembrane region" description="Helical" evidence="2">
    <location>
        <begin position="98"/>
        <end position="123"/>
    </location>
</feature>
<dbReference type="Proteomes" id="UP000224006">
    <property type="component" value="Chromosome V"/>
</dbReference>
<dbReference type="AlphaFoldDB" id="A0A2A9MIH4"/>
<feature type="compositionally biased region" description="Basic and acidic residues" evidence="1">
    <location>
        <begin position="13"/>
        <end position="23"/>
    </location>
</feature>
<dbReference type="GeneID" id="40311007"/>
<dbReference type="OrthoDB" id="329059at2759"/>
<keyword evidence="2" id="KW-1133">Transmembrane helix</keyword>
<evidence type="ECO:0000256" key="1">
    <source>
        <dbReference type="SAM" id="MobiDB-lite"/>
    </source>
</evidence>
<dbReference type="VEuPathDB" id="ToxoDB:BESB_060790"/>
<keyword evidence="2" id="KW-0472">Membrane</keyword>
<dbReference type="RefSeq" id="XP_029219201.1">
    <property type="nucleotide sequence ID" value="XM_029364493.1"/>
</dbReference>
<feature type="region of interest" description="Disordered" evidence="1">
    <location>
        <begin position="1"/>
        <end position="28"/>
    </location>
</feature>
<evidence type="ECO:0000313" key="3">
    <source>
        <dbReference type="EMBL" id="PFH35192.1"/>
    </source>
</evidence>
<sequence length="483" mass="51013">MLGGLLKRRRPHGDRGVSRKTVDQENQGGGGLAVLVSEAATSCRRTSNMPRCVKRRLVTAAELVEAQADEGRLSVVGSEVDATNAKDQPLVQAWFVDLVFQLLTALALCCLAFAVGIIIGSIMCRTTLFSGASLDRLEGRSPATHPWVHMYLPDASTAAKWRNPNPPVKAVLRGAFDVTLPEFCLGSYVEALSAVATLSYLPADTIGTDPSETCFTSSSAGSKGAPSASNSTSPADSGGVSSGATHLSAPGDSSPVRRLSKASGSDEKSFVSSQYVPALLAPDLGTSLRANLVTRAIYGLSLIASAGSESGGPVDVPTFSPVTGGTVGVSRVFMQHSPASSYPVGIMRNAAKHNPALAPPTLLIHNVVPFIVGLPHGLNSARFTVTLNVPLVEQDERVLQALRGDCGMGRIYFGVELTIQAVRVMFFTHHDGSHPVLPFRLPCSVFTVADEAQWPPHTPPSFTEGVVRLAQEYSTVRLIFGDR</sequence>
<organism evidence="3 4">
    <name type="scientific">Besnoitia besnoiti</name>
    <name type="common">Apicomplexan protozoan</name>
    <dbReference type="NCBI Taxonomy" id="94643"/>
    <lineage>
        <taxon>Eukaryota</taxon>
        <taxon>Sar</taxon>
        <taxon>Alveolata</taxon>
        <taxon>Apicomplexa</taxon>
        <taxon>Conoidasida</taxon>
        <taxon>Coccidia</taxon>
        <taxon>Eucoccidiorida</taxon>
        <taxon>Eimeriorina</taxon>
        <taxon>Sarcocystidae</taxon>
        <taxon>Besnoitia</taxon>
    </lineage>
</organism>
<evidence type="ECO:0008006" key="5">
    <source>
        <dbReference type="Google" id="ProtNLM"/>
    </source>
</evidence>
<dbReference type="KEGG" id="bbes:BESB_060790"/>
<keyword evidence="4" id="KW-1185">Reference proteome</keyword>
<protein>
    <recommendedName>
        <fullName evidence="5">Transmembrane protein</fullName>
    </recommendedName>
</protein>
<evidence type="ECO:0000313" key="4">
    <source>
        <dbReference type="Proteomes" id="UP000224006"/>
    </source>
</evidence>
<reference evidence="3 4" key="1">
    <citation type="submission" date="2017-09" db="EMBL/GenBank/DDBJ databases">
        <title>Genome sequencing of Besnoitia besnoiti strain Bb-Ger1.</title>
        <authorList>
            <person name="Schares G."/>
            <person name="Venepally P."/>
            <person name="Lorenzi H.A."/>
        </authorList>
    </citation>
    <scope>NUCLEOTIDE SEQUENCE [LARGE SCALE GENOMIC DNA]</scope>
    <source>
        <strain evidence="3 4">Bb-Ger1</strain>
    </source>
</reference>
<feature type="compositionally biased region" description="Basic residues" evidence="1">
    <location>
        <begin position="1"/>
        <end position="12"/>
    </location>
</feature>
<keyword evidence="2" id="KW-0812">Transmembrane</keyword>
<dbReference type="EMBL" id="NWUJ01000005">
    <property type="protein sequence ID" value="PFH35192.1"/>
    <property type="molecule type" value="Genomic_DNA"/>
</dbReference>
<evidence type="ECO:0000256" key="2">
    <source>
        <dbReference type="SAM" id="Phobius"/>
    </source>
</evidence>
<comment type="caution">
    <text evidence="3">The sequence shown here is derived from an EMBL/GenBank/DDBJ whole genome shotgun (WGS) entry which is preliminary data.</text>
</comment>
<proteinExistence type="predicted"/>